<protein>
    <submittedName>
        <fullName evidence="1">Uncharacterized protein</fullName>
    </submittedName>
</protein>
<dbReference type="RefSeq" id="WP_119667782.1">
    <property type="nucleotide sequence ID" value="NZ_QXED01000003.1"/>
</dbReference>
<proteinExistence type="predicted"/>
<organism evidence="1 2">
    <name type="scientific">Fibrisoma montanum</name>
    <dbReference type="NCBI Taxonomy" id="2305895"/>
    <lineage>
        <taxon>Bacteria</taxon>
        <taxon>Pseudomonadati</taxon>
        <taxon>Bacteroidota</taxon>
        <taxon>Cytophagia</taxon>
        <taxon>Cytophagales</taxon>
        <taxon>Spirosomataceae</taxon>
        <taxon>Fibrisoma</taxon>
    </lineage>
</organism>
<gene>
    <name evidence="1" type="ORF">DYU11_11310</name>
</gene>
<sequence length="63" mass="7252">MIAIILVVSWSAEKKRHLYFLVKEKNEWGISQSRNYPEGRPTTLSDKPGEGTDELALFICKWA</sequence>
<evidence type="ECO:0000313" key="1">
    <source>
        <dbReference type="EMBL" id="RIV23566.1"/>
    </source>
</evidence>
<dbReference type="Proteomes" id="UP000283523">
    <property type="component" value="Unassembled WGS sequence"/>
</dbReference>
<dbReference type="AlphaFoldDB" id="A0A418MB58"/>
<name>A0A418MB58_9BACT</name>
<dbReference type="EMBL" id="QXED01000003">
    <property type="protein sequence ID" value="RIV23566.1"/>
    <property type="molecule type" value="Genomic_DNA"/>
</dbReference>
<comment type="caution">
    <text evidence="1">The sequence shown here is derived from an EMBL/GenBank/DDBJ whole genome shotgun (WGS) entry which is preliminary data.</text>
</comment>
<evidence type="ECO:0000313" key="2">
    <source>
        <dbReference type="Proteomes" id="UP000283523"/>
    </source>
</evidence>
<accession>A0A418MB58</accession>
<keyword evidence="2" id="KW-1185">Reference proteome</keyword>
<reference evidence="1 2" key="1">
    <citation type="submission" date="2018-08" db="EMBL/GenBank/DDBJ databases">
        <title>Fibrisoma montanum sp. nov., isolated from Danxia mountain soil.</title>
        <authorList>
            <person name="Huang Y."/>
        </authorList>
    </citation>
    <scope>NUCLEOTIDE SEQUENCE [LARGE SCALE GENOMIC DNA]</scope>
    <source>
        <strain evidence="1 2">HYT19</strain>
    </source>
</reference>